<keyword evidence="3" id="KW-1185">Reference proteome</keyword>
<dbReference type="EMBL" id="JBJJXI010000128">
    <property type="protein sequence ID" value="KAL3388826.1"/>
    <property type="molecule type" value="Genomic_DNA"/>
</dbReference>
<protein>
    <submittedName>
        <fullName evidence="2">Uncharacterized protein</fullName>
    </submittedName>
</protein>
<evidence type="ECO:0000313" key="3">
    <source>
        <dbReference type="Proteomes" id="UP001627154"/>
    </source>
</evidence>
<proteinExistence type="predicted"/>
<evidence type="ECO:0000313" key="2">
    <source>
        <dbReference type="EMBL" id="KAL3388826.1"/>
    </source>
</evidence>
<evidence type="ECO:0000256" key="1">
    <source>
        <dbReference type="SAM" id="MobiDB-lite"/>
    </source>
</evidence>
<reference evidence="2 3" key="1">
    <citation type="journal article" date="2024" name="bioRxiv">
        <title>A reference genome for Trichogramma kaykai: A tiny desert-dwelling parasitoid wasp with competing sex-ratio distorters.</title>
        <authorList>
            <person name="Culotta J."/>
            <person name="Lindsey A.R."/>
        </authorList>
    </citation>
    <scope>NUCLEOTIDE SEQUENCE [LARGE SCALE GENOMIC DNA]</scope>
    <source>
        <strain evidence="2 3">KSX58</strain>
    </source>
</reference>
<comment type="caution">
    <text evidence="2">The sequence shown here is derived from an EMBL/GenBank/DDBJ whole genome shotgun (WGS) entry which is preliminary data.</text>
</comment>
<feature type="region of interest" description="Disordered" evidence="1">
    <location>
        <begin position="1"/>
        <end position="24"/>
    </location>
</feature>
<accession>A0ABD2W871</accession>
<name>A0ABD2W871_9HYME</name>
<sequence>MSRDACAHCSSRNIGTSSSSSSSSQLHSTKISQLCFIDGECAVYTQERQDDDDNVNVNELAAAELYDKYESDASRTFTFLDVQRVNANIGLIRAYFHNREPYNTLCQFACKGVDDDAAWQPTCNAMFGDDRTTTTTTTMNGK</sequence>
<dbReference type="Proteomes" id="UP001627154">
    <property type="component" value="Unassembled WGS sequence"/>
</dbReference>
<gene>
    <name evidence="2" type="ORF">TKK_016245</name>
</gene>
<dbReference type="AlphaFoldDB" id="A0ABD2W871"/>
<organism evidence="2 3">
    <name type="scientific">Trichogramma kaykai</name>
    <dbReference type="NCBI Taxonomy" id="54128"/>
    <lineage>
        <taxon>Eukaryota</taxon>
        <taxon>Metazoa</taxon>
        <taxon>Ecdysozoa</taxon>
        <taxon>Arthropoda</taxon>
        <taxon>Hexapoda</taxon>
        <taxon>Insecta</taxon>
        <taxon>Pterygota</taxon>
        <taxon>Neoptera</taxon>
        <taxon>Endopterygota</taxon>
        <taxon>Hymenoptera</taxon>
        <taxon>Apocrita</taxon>
        <taxon>Proctotrupomorpha</taxon>
        <taxon>Chalcidoidea</taxon>
        <taxon>Trichogrammatidae</taxon>
        <taxon>Trichogramma</taxon>
    </lineage>
</organism>